<proteinExistence type="predicted"/>
<evidence type="ECO:0000313" key="2">
    <source>
        <dbReference type="EMBL" id="TDW21925.1"/>
    </source>
</evidence>
<protein>
    <submittedName>
        <fullName evidence="2">Uncharacterized protein</fullName>
    </submittedName>
</protein>
<name>A0A4R7ZW29_9ACTN</name>
<keyword evidence="1" id="KW-0472">Membrane</keyword>
<reference evidence="2 3" key="1">
    <citation type="submission" date="2019-03" db="EMBL/GenBank/DDBJ databases">
        <title>Genomic Encyclopedia of Type Strains, Phase III (KMG-III): the genomes of soil and plant-associated and newly described type strains.</title>
        <authorList>
            <person name="Whitman W."/>
        </authorList>
    </citation>
    <scope>NUCLEOTIDE SEQUENCE [LARGE SCALE GENOMIC DNA]</scope>
    <source>
        <strain evidence="2 3">VKM Ac-2570</strain>
    </source>
</reference>
<gene>
    <name evidence="2" type="ORF">EV650_0756</name>
</gene>
<evidence type="ECO:0000256" key="1">
    <source>
        <dbReference type="SAM" id="Phobius"/>
    </source>
</evidence>
<keyword evidence="1" id="KW-1133">Transmembrane helix</keyword>
<dbReference type="EMBL" id="SODF01000001">
    <property type="protein sequence ID" value="TDW21925.1"/>
    <property type="molecule type" value="Genomic_DNA"/>
</dbReference>
<feature type="transmembrane region" description="Helical" evidence="1">
    <location>
        <begin position="6"/>
        <end position="25"/>
    </location>
</feature>
<sequence>MLAYLIPVLSTIALSVPMIGLRLLAKQHG</sequence>
<organism evidence="2 3">
    <name type="scientific">Kribbella kalugense</name>
    <dbReference type="NCBI Taxonomy" id="2512221"/>
    <lineage>
        <taxon>Bacteria</taxon>
        <taxon>Bacillati</taxon>
        <taxon>Actinomycetota</taxon>
        <taxon>Actinomycetes</taxon>
        <taxon>Propionibacteriales</taxon>
        <taxon>Kribbellaceae</taxon>
        <taxon>Kribbella</taxon>
    </lineage>
</organism>
<evidence type="ECO:0000313" key="3">
    <source>
        <dbReference type="Proteomes" id="UP000295447"/>
    </source>
</evidence>
<comment type="caution">
    <text evidence="2">The sequence shown here is derived from an EMBL/GenBank/DDBJ whole genome shotgun (WGS) entry which is preliminary data.</text>
</comment>
<keyword evidence="1" id="KW-0812">Transmembrane</keyword>
<keyword evidence="3" id="KW-1185">Reference proteome</keyword>
<accession>A0A4R7ZW29</accession>
<dbReference type="AlphaFoldDB" id="A0A4R7ZW29"/>
<dbReference type="Proteomes" id="UP000295447">
    <property type="component" value="Unassembled WGS sequence"/>
</dbReference>